<dbReference type="Proteomes" id="UP000010795">
    <property type="component" value="Chromosome"/>
</dbReference>
<dbReference type="AlphaFoldDB" id="L0E870"/>
<dbReference type="EMBL" id="CP003255">
    <property type="protein sequence ID" value="AGA56503.1"/>
    <property type="molecule type" value="Genomic_DNA"/>
</dbReference>
<accession>L0E870</accession>
<organism evidence="2 3">
    <name type="scientific">Thermobacillus composti (strain DSM 18247 / JCM 13945 / KWC4)</name>
    <dbReference type="NCBI Taxonomy" id="717605"/>
    <lineage>
        <taxon>Bacteria</taxon>
        <taxon>Bacillati</taxon>
        <taxon>Bacillota</taxon>
        <taxon>Bacilli</taxon>
        <taxon>Bacillales</taxon>
        <taxon>Paenibacillaceae</taxon>
        <taxon>Thermobacillus</taxon>
    </lineage>
</organism>
<sequence>MHILENSFHRRRFIDISASFTPHSDSERLLNSELLFPSTDSRPQRRTPVLHTRPRVLTSGTYPRPNLADKQKRRQRIPRHRHDHDHEWNLVHFCATLGGTGVWRANPVHFCTILGPIPSVHRNPHPEAAGRPDFASPPGIRHRHPSPASVTDIRRPGFRHRRAFSSVSASESPGAFARPFCALIRRRSGFPGSARACA</sequence>
<evidence type="ECO:0000313" key="3">
    <source>
        <dbReference type="Proteomes" id="UP000010795"/>
    </source>
</evidence>
<proteinExistence type="predicted"/>
<gene>
    <name evidence="2" type="ordered locus">Theco_0258</name>
</gene>
<evidence type="ECO:0000256" key="1">
    <source>
        <dbReference type="SAM" id="MobiDB-lite"/>
    </source>
</evidence>
<feature type="compositionally biased region" description="Basic residues" evidence="1">
    <location>
        <begin position="71"/>
        <end position="81"/>
    </location>
</feature>
<name>L0E870_THECK</name>
<feature type="region of interest" description="Disordered" evidence="1">
    <location>
        <begin position="37"/>
        <end position="81"/>
    </location>
</feature>
<dbReference type="KEGG" id="tco:Theco_0258"/>
<protein>
    <submittedName>
        <fullName evidence="2">Uncharacterized protein</fullName>
    </submittedName>
</protein>
<reference evidence="3" key="1">
    <citation type="submission" date="2012-01" db="EMBL/GenBank/DDBJ databases">
        <title>Complete sequence of chromosome of Thermobacillus composti KWC4.</title>
        <authorList>
            <person name="Lucas S."/>
            <person name="Han J."/>
            <person name="Lapidus A."/>
            <person name="Cheng J.-F."/>
            <person name="Goodwin L."/>
            <person name="Pitluck S."/>
            <person name="Peters L."/>
            <person name="Ovchinnikova G."/>
            <person name="Teshima H."/>
            <person name="Detter J.C."/>
            <person name="Han C."/>
            <person name="Tapia R."/>
            <person name="Land M."/>
            <person name="Hauser L."/>
            <person name="Kyrpides N."/>
            <person name="Ivanova N."/>
            <person name="Pagani I."/>
            <person name="Anderson I."/>
            <person name="Woyke T."/>
        </authorList>
    </citation>
    <scope>NUCLEOTIDE SEQUENCE [LARGE SCALE GENOMIC DNA]</scope>
    <source>
        <strain evidence="3">DSM 18247 / JCM 13945 / KWC4</strain>
    </source>
</reference>
<dbReference type="HOGENOM" id="CLU_1377548_0_0_9"/>
<keyword evidence="3" id="KW-1185">Reference proteome</keyword>
<evidence type="ECO:0000313" key="2">
    <source>
        <dbReference type="EMBL" id="AGA56503.1"/>
    </source>
</evidence>
<feature type="region of interest" description="Disordered" evidence="1">
    <location>
        <begin position="122"/>
        <end position="157"/>
    </location>
</feature>